<keyword evidence="1" id="KW-0732">Signal</keyword>
<dbReference type="AlphaFoldDB" id="A0A5D0NMG3"/>
<name>A0A5D0NMG3_9ACTN</name>
<reference evidence="3 4" key="1">
    <citation type="submission" date="2019-08" db="EMBL/GenBank/DDBJ databases">
        <title>Actinomadura sp. nov. CYP1-5 isolated from mountain soil.</title>
        <authorList>
            <person name="Songsumanus A."/>
            <person name="Kuncharoen N."/>
            <person name="Kudo T."/>
            <person name="Yuki M."/>
            <person name="Igarashi Y."/>
            <person name="Tanasupawat S."/>
        </authorList>
    </citation>
    <scope>NUCLEOTIDE SEQUENCE [LARGE SCALE GENOMIC DNA]</scope>
    <source>
        <strain evidence="3 4">JCM 14158</strain>
    </source>
</reference>
<dbReference type="SUPFAM" id="SSF53474">
    <property type="entry name" value="alpha/beta-Hydrolases"/>
    <property type="match status" value="1"/>
</dbReference>
<dbReference type="PANTHER" id="PTHR46438:SF11">
    <property type="entry name" value="LIPASE-RELATED"/>
    <property type="match status" value="1"/>
</dbReference>
<feature type="signal peptide" evidence="1">
    <location>
        <begin position="1"/>
        <end position="26"/>
    </location>
</feature>
<evidence type="ECO:0000313" key="3">
    <source>
        <dbReference type="EMBL" id="TYB45314.1"/>
    </source>
</evidence>
<protein>
    <submittedName>
        <fullName evidence="3">Alpha/beta fold hydrolase</fullName>
    </submittedName>
</protein>
<organism evidence="3 4">
    <name type="scientific">Actinomadura chibensis</name>
    <dbReference type="NCBI Taxonomy" id="392828"/>
    <lineage>
        <taxon>Bacteria</taxon>
        <taxon>Bacillati</taxon>
        <taxon>Actinomycetota</taxon>
        <taxon>Actinomycetes</taxon>
        <taxon>Streptosporangiales</taxon>
        <taxon>Thermomonosporaceae</taxon>
        <taxon>Actinomadura</taxon>
    </lineage>
</organism>
<dbReference type="Gene3D" id="3.40.50.1820">
    <property type="entry name" value="alpha/beta hydrolase"/>
    <property type="match status" value="1"/>
</dbReference>
<sequence length="309" mass="32638">MTTLKRRVVIASGVLATLAGVLAVNAVAVSRGDAGAAAEALPLPGGSVFVRQDGPRDAPALVLIHGLGGSTRWWDEVVPPLARSHRVVRIDLLGFGRSAKPSGGGYAIGEQGERVGAALTRIGVRRATVVGHSTGGAVATALAERRPELVSALVLIDSGPRLDAFISDGFVGNLLFVPGVGQLLWRFRTDGVVRRSLGTAFSRPEYEIPRALVDDVRATTYHSLTATSREAERYLAERPLPDRLAPIGKPLLVVFGRDDRRWRASSAADYRAVPGATIELMPGIGHSPMLEDPSRTAASLLDFAASHPA</sequence>
<gene>
    <name evidence="3" type="ORF">FXF69_17840</name>
</gene>
<comment type="caution">
    <text evidence="3">The sequence shown here is derived from an EMBL/GenBank/DDBJ whole genome shotgun (WGS) entry which is preliminary data.</text>
</comment>
<dbReference type="InterPro" id="IPR029058">
    <property type="entry name" value="AB_hydrolase_fold"/>
</dbReference>
<evidence type="ECO:0000256" key="1">
    <source>
        <dbReference type="SAM" id="SignalP"/>
    </source>
</evidence>
<dbReference type="GO" id="GO:0016787">
    <property type="term" value="F:hydrolase activity"/>
    <property type="evidence" value="ECO:0007669"/>
    <property type="project" value="UniProtKB-KW"/>
</dbReference>
<dbReference type="RefSeq" id="WP_083981142.1">
    <property type="nucleotide sequence ID" value="NZ_VSFG01000003.1"/>
</dbReference>
<dbReference type="PANTHER" id="PTHR46438">
    <property type="entry name" value="ALPHA/BETA-HYDROLASES SUPERFAMILY PROTEIN"/>
    <property type="match status" value="1"/>
</dbReference>
<dbReference type="Proteomes" id="UP000323380">
    <property type="component" value="Unassembled WGS sequence"/>
</dbReference>
<feature type="chain" id="PRO_5038667253" evidence="1">
    <location>
        <begin position="27"/>
        <end position="309"/>
    </location>
</feature>
<dbReference type="PRINTS" id="PR00111">
    <property type="entry name" value="ABHYDROLASE"/>
</dbReference>
<proteinExistence type="predicted"/>
<feature type="domain" description="AB hydrolase-1" evidence="2">
    <location>
        <begin position="59"/>
        <end position="293"/>
    </location>
</feature>
<dbReference type="InterPro" id="IPR000073">
    <property type="entry name" value="AB_hydrolase_1"/>
</dbReference>
<dbReference type="EMBL" id="VSFG01000003">
    <property type="protein sequence ID" value="TYB45314.1"/>
    <property type="molecule type" value="Genomic_DNA"/>
</dbReference>
<dbReference type="STRING" id="1220554.GCA_001552135_05257"/>
<dbReference type="Pfam" id="PF00561">
    <property type="entry name" value="Abhydrolase_1"/>
    <property type="match status" value="1"/>
</dbReference>
<evidence type="ECO:0000259" key="2">
    <source>
        <dbReference type="Pfam" id="PF00561"/>
    </source>
</evidence>
<keyword evidence="4" id="KW-1185">Reference proteome</keyword>
<keyword evidence="3" id="KW-0378">Hydrolase</keyword>
<evidence type="ECO:0000313" key="4">
    <source>
        <dbReference type="Proteomes" id="UP000323380"/>
    </source>
</evidence>
<accession>A0A5D0NMG3</accession>